<comment type="caution">
    <text evidence="4">The sequence shown here is derived from an EMBL/GenBank/DDBJ whole genome shotgun (WGS) entry which is preliminary data.</text>
</comment>
<dbReference type="SUPFAM" id="SSF55347">
    <property type="entry name" value="Glyceraldehyde-3-phosphate dehydrogenase-like, C-terminal domain"/>
    <property type="match status" value="1"/>
</dbReference>
<keyword evidence="1" id="KW-0560">Oxidoreductase</keyword>
<dbReference type="Gene3D" id="3.30.360.10">
    <property type="entry name" value="Dihydrodipicolinate Reductase, domain 2"/>
    <property type="match status" value="1"/>
</dbReference>
<accession>A0A845APY0</accession>
<gene>
    <name evidence="4" type="ORF">GRI58_09200</name>
</gene>
<reference evidence="4 5" key="1">
    <citation type="submission" date="2019-12" db="EMBL/GenBank/DDBJ databases">
        <title>Genomic-based taxomic classification of the family Erythrobacteraceae.</title>
        <authorList>
            <person name="Xu L."/>
        </authorList>
    </citation>
    <scope>NUCLEOTIDE SEQUENCE [LARGE SCALE GENOMIC DNA]</scope>
    <source>
        <strain evidence="4 5">KEMB 9005-328</strain>
    </source>
</reference>
<organism evidence="4 5">
    <name type="scientific">Qipengyuania algicida</name>
    <dbReference type="NCBI Taxonomy" id="1836209"/>
    <lineage>
        <taxon>Bacteria</taxon>
        <taxon>Pseudomonadati</taxon>
        <taxon>Pseudomonadota</taxon>
        <taxon>Alphaproteobacteria</taxon>
        <taxon>Sphingomonadales</taxon>
        <taxon>Erythrobacteraceae</taxon>
        <taxon>Qipengyuania</taxon>
    </lineage>
</organism>
<evidence type="ECO:0000256" key="1">
    <source>
        <dbReference type="ARBA" id="ARBA00023002"/>
    </source>
</evidence>
<dbReference type="InterPro" id="IPR055170">
    <property type="entry name" value="GFO_IDH_MocA-like_dom"/>
</dbReference>
<dbReference type="InterPro" id="IPR008354">
    <property type="entry name" value="Glc-Fru_OxRdtase_bac"/>
</dbReference>
<dbReference type="PANTHER" id="PTHR43818:SF11">
    <property type="entry name" value="BCDNA.GH03377"/>
    <property type="match status" value="1"/>
</dbReference>
<feature type="domain" description="GFO/IDH/MocA-like oxidoreductase" evidence="3">
    <location>
        <begin position="186"/>
        <end position="297"/>
    </location>
</feature>
<name>A0A845APY0_9SPHN</name>
<dbReference type="Proteomes" id="UP000439780">
    <property type="component" value="Unassembled WGS sequence"/>
</dbReference>
<dbReference type="OrthoDB" id="9792935at2"/>
<keyword evidence="5" id="KW-1185">Reference proteome</keyword>
<protein>
    <submittedName>
        <fullName evidence="4">Gfo/Idh/MocA family oxidoreductase</fullName>
    </submittedName>
</protein>
<dbReference type="Pfam" id="PF01408">
    <property type="entry name" value="GFO_IDH_MocA"/>
    <property type="match status" value="1"/>
</dbReference>
<dbReference type="AlphaFoldDB" id="A0A845APY0"/>
<dbReference type="Pfam" id="PF22725">
    <property type="entry name" value="GFO_IDH_MocA_C3"/>
    <property type="match status" value="1"/>
</dbReference>
<dbReference type="InterPro" id="IPR006311">
    <property type="entry name" value="TAT_signal"/>
</dbReference>
<feature type="domain" description="Gfo/Idh/MocA-like oxidoreductase N-terminal" evidence="2">
    <location>
        <begin position="54"/>
        <end position="176"/>
    </location>
</feature>
<evidence type="ECO:0000313" key="4">
    <source>
        <dbReference type="EMBL" id="MXP28998.1"/>
    </source>
</evidence>
<sequence length="390" mass="41967">MRKEGTSDLDRRSILAGLGAAAFAASAQQASAQTAKGQPLIGNPVLPIPMGERMRWAIVGLGSFGVGQVIPGFVDANASRMTAFVSGNPDKAKMLGERYGVSRFYGYDNFDDIARDPEIDCVYIVLPVGLHAEYTIRALKAGKHVLCEKPMASTVSECEAMIAAAKAAGRQLGVAYRVHFEPTNIAAKTIIDAGEIGPIRNIRADHGFQADPSWPPHKWRLTKELGGGGSMYDIGIYGLNTSLMMLKGDEPVSVSAVYAYPREDPRFAEVEGGIEWRLMMASGAVVSGSSSYCYAPYQSFQHYMADKGALEMEPATTYYDNRLVRQSGGPPSTVGTGNPITQFAGQIDAFSSAARANKPHRTPGEMGLRDIRLIAAMYRSADRNGEVLAL</sequence>
<dbReference type="GO" id="GO:0016491">
    <property type="term" value="F:oxidoreductase activity"/>
    <property type="evidence" value="ECO:0007669"/>
    <property type="project" value="UniProtKB-KW"/>
</dbReference>
<dbReference type="SUPFAM" id="SSF51735">
    <property type="entry name" value="NAD(P)-binding Rossmann-fold domains"/>
    <property type="match status" value="1"/>
</dbReference>
<dbReference type="PANTHER" id="PTHR43818">
    <property type="entry name" value="BCDNA.GH03377"/>
    <property type="match status" value="1"/>
</dbReference>
<dbReference type="PROSITE" id="PS51318">
    <property type="entry name" value="TAT"/>
    <property type="match status" value="1"/>
</dbReference>
<dbReference type="EMBL" id="WTYA01000006">
    <property type="protein sequence ID" value="MXP28998.1"/>
    <property type="molecule type" value="Genomic_DNA"/>
</dbReference>
<proteinExistence type="predicted"/>
<dbReference type="GO" id="GO:0000166">
    <property type="term" value="F:nucleotide binding"/>
    <property type="evidence" value="ECO:0007669"/>
    <property type="project" value="InterPro"/>
</dbReference>
<evidence type="ECO:0000313" key="5">
    <source>
        <dbReference type="Proteomes" id="UP000439780"/>
    </source>
</evidence>
<dbReference type="InterPro" id="IPR050463">
    <property type="entry name" value="Gfo/Idh/MocA_oxidrdct_glycsds"/>
</dbReference>
<dbReference type="RefSeq" id="WP_160753298.1">
    <property type="nucleotide sequence ID" value="NZ_WTYA01000006.1"/>
</dbReference>
<dbReference type="Gene3D" id="3.40.50.720">
    <property type="entry name" value="NAD(P)-binding Rossmann-like Domain"/>
    <property type="match status" value="1"/>
</dbReference>
<evidence type="ECO:0000259" key="3">
    <source>
        <dbReference type="Pfam" id="PF22725"/>
    </source>
</evidence>
<dbReference type="PRINTS" id="PR01775">
    <property type="entry name" value="GLFROXRDTASE"/>
</dbReference>
<evidence type="ECO:0000259" key="2">
    <source>
        <dbReference type="Pfam" id="PF01408"/>
    </source>
</evidence>
<dbReference type="InterPro" id="IPR000683">
    <property type="entry name" value="Gfo/Idh/MocA-like_OxRdtase_N"/>
</dbReference>
<dbReference type="InterPro" id="IPR036291">
    <property type="entry name" value="NAD(P)-bd_dom_sf"/>
</dbReference>